<accession>A0ABZ2LZ80</accession>
<dbReference type="SUPFAM" id="SSF52833">
    <property type="entry name" value="Thioredoxin-like"/>
    <property type="match status" value="1"/>
</dbReference>
<name>A0ABZ2LZ80_9BACT</name>
<evidence type="ECO:0000313" key="3">
    <source>
        <dbReference type="Proteomes" id="UP001370348"/>
    </source>
</evidence>
<reference evidence="2 3" key="1">
    <citation type="submission" date="2021-12" db="EMBL/GenBank/DDBJ databases">
        <title>Discovery of the Pendulisporaceae a myxobacterial family with distinct sporulation behavior and unique specialized metabolism.</title>
        <authorList>
            <person name="Garcia R."/>
            <person name="Popoff A."/>
            <person name="Bader C.D."/>
            <person name="Loehr J."/>
            <person name="Walesch S."/>
            <person name="Walt C."/>
            <person name="Boldt J."/>
            <person name="Bunk B."/>
            <person name="Haeckl F.J.F.P.J."/>
            <person name="Gunesch A.P."/>
            <person name="Birkelbach J."/>
            <person name="Nuebel U."/>
            <person name="Pietschmann T."/>
            <person name="Bach T."/>
            <person name="Mueller R."/>
        </authorList>
    </citation>
    <scope>NUCLEOTIDE SEQUENCE [LARGE SCALE GENOMIC DNA]</scope>
    <source>
        <strain evidence="2 3">MSr11954</strain>
    </source>
</reference>
<sequence length="255" mass="29311">MKRSRQLIVLHPSPWSERARWALDHHGLEYDAVDHMPIVGERRLRKLSGRQKERVTVPVLVVDGNAHCESWDIALYADREGTRDKLMPAGLEAEIRQWNQVADAGMGGVRARVFAKMLESGGALDASAPSFVPKWLRPALRPVARLTIRQLQRKYQARSDEGATHVMQLRGALDRLRDVLVTRRPDAPYILGRFTYADIAMATLVQGVLPVEDRFLRLASALREVWTERSLVREYDDLVKWRDTIYDRHRYAKPN</sequence>
<dbReference type="InterPro" id="IPR004045">
    <property type="entry name" value="Glutathione_S-Trfase_N"/>
</dbReference>
<dbReference type="RefSeq" id="WP_394823987.1">
    <property type="nucleotide sequence ID" value="NZ_CP089984.1"/>
</dbReference>
<dbReference type="InterPro" id="IPR036249">
    <property type="entry name" value="Thioredoxin-like_sf"/>
</dbReference>
<keyword evidence="3" id="KW-1185">Reference proteome</keyword>
<dbReference type="Pfam" id="PF13409">
    <property type="entry name" value="GST_N_2"/>
    <property type="match status" value="1"/>
</dbReference>
<protein>
    <submittedName>
        <fullName evidence="2">Glutathione S-transferase</fullName>
    </submittedName>
</protein>
<dbReference type="SUPFAM" id="SSF47616">
    <property type="entry name" value="GST C-terminal domain-like"/>
    <property type="match status" value="1"/>
</dbReference>
<organism evidence="2 3">
    <name type="scientific">Pendulispora albinea</name>
    <dbReference type="NCBI Taxonomy" id="2741071"/>
    <lineage>
        <taxon>Bacteria</taxon>
        <taxon>Pseudomonadati</taxon>
        <taxon>Myxococcota</taxon>
        <taxon>Myxococcia</taxon>
        <taxon>Myxococcales</taxon>
        <taxon>Sorangiineae</taxon>
        <taxon>Pendulisporaceae</taxon>
        <taxon>Pendulispora</taxon>
    </lineage>
</organism>
<dbReference type="InterPro" id="IPR036282">
    <property type="entry name" value="Glutathione-S-Trfase_C_sf"/>
</dbReference>
<dbReference type="Proteomes" id="UP001370348">
    <property type="component" value="Chromosome"/>
</dbReference>
<dbReference type="Gene3D" id="3.40.30.10">
    <property type="entry name" value="Glutaredoxin"/>
    <property type="match status" value="1"/>
</dbReference>
<gene>
    <name evidence="2" type="ORF">LZC94_41895</name>
</gene>
<evidence type="ECO:0000313" key="2">
    <source>
        <dbReference type="EMBL" id="WXB14367.1"/>
    </source>
</evidence>
<dbReference type="EMBL" id="CP089984">
    <property type="protein sequence ID" value="WXB14367.1"/>
    <property type="molecule type" value="Genomic_DNA"/>
</dbReference>
<dbReference type="CDD" id="cd00570">
    <property type="entry name" value="GST_N_family"/>
    <property type="match status" value="1"/>
</dbReference>
<evidence type="ECO:0000259" key="1">
    <source>
        <dbReference type="Pfam" id="PF13409"/>
    </source>
</evidence>
<feature type="domain" description="GST N-terminal" evidence="1">
    <location>
        <begin position="13"/>
        <end position="79"/>
    </location>
</feature>
<proteinExistence type="predicted"/>